<name>A0A6J4QKA5_9ACTN</name>
<protein>
    <recommendedName>
        <fullName evidence="2">SCP domain-containing protein</fullName>
    </recommendedName>
</protein>
<gene>
    <name evidence="3" type="ORF">AVDCRST_MAG02-442</name>
</gene>
<dbReference type="SUPFAM" id="SSF55797">
    <property type="entry name" value="PR-1-like"/>
    <property type="match status" value="1"/>
</dbReference>
<evidence type="ECO:0000256" key="1">
    <source>
        <dbReference type="SAM" id="MobiDB-lite"/>
    </source>
</evidence>
<feature type="domain" description="SCP" evidence="2">
    <location>
        <begin position="51"/>
        <end position="176"/>
    </location>
</feature>
<dbReference type="EMBL" id="CADCVH010000010">
    <property type="protein sequence ID" value="CAA9445939.1"/>
    <property type="molecule type" value="Genomic_DNA"/>
</dbReference>
<dbReference type="InterPro" id="IPR035940">
    <property type="entry name" value="CAP_sf"/>
</dbReference>
<organism evidence="3">
    <name type="scientific">uncultured Rubrobacteraceae bacterium</name>
    <dbReference type="NCBI Taxonomy" id="349277"/>
    <lineage>
        <taxon>Bacteria</taxon>
        <taxon>Bacillati</taxon>
        <taxon>Actinomycetota</taxon>
        <taxon>Rubrobacteria</taxon>
        <taxon>Rubrobacterales</taxon>
        <taxon>Rubrobacteraceae</taxon>
        <taxon>environmental samples</taxon>
    </lineage>
</organism>
<feature type="region of interest" description="Disordered" evidence="1">
    <location>
        <begin position="181"/>
        <end position="235"/>
    </location>
</feature>
<reference evidence="3" key="1">
    <citation type="submission" date="2020-02" db="EMBL/GenBank/DDBJ databases">
        <authorList>
            <person name="Meier V. D."/>
        </authorList>
    </citation>
    <scope>NUCLEOTIDE SEQUENCE</scope>
    <source>
        <strain evidence="3">AVDCRST_MAG02</strain>
    </source>
</reference>
<dbReference type="InterPro" id="IPR014044">
    <property type="entry name" value="CAP_dom"/>
</dbReference>
<dbReference type="PANTHER" id="PTHR31157:SF1">
    <property type="entry name" value="SCP DOMAIN-CONTAINING PROTEIN"/>
    <property type="match status" value="1"/>
</dbReference>
<feature type="compositionally biased region" description="Basic and acidic residues" evidence="1">
    <location>
        <begin position="219"/>
        <end position="232"/>
    </location>
</feature>
<accession>A0A6J4QKA5</accession>
<feature type="compositionally biased region" description="Pro residues" evidence="1">
    <location>
        <begin position="206"/>
        <end position="218"/>
    </location>
</feature>
<dbReference type="CDD" id="cd05379">
    <property type="entry name" value="CAP_bacterial"/>
    <property type="match status" value="1"/>
</dbReference>
<dbReference type="Pfam" id="PF00188">
    <property type="entry name" value="CAP"/>
    <property type="match status" value="1"/>
</dbReference>
<proteinExistence type="predicted"/>
<dbReference type="PANTHER" id="PTHR31157">
    <property type="entry name" value="SCP DOMAIN-CONTAINING PROTEIN"/>
    <property type="match status" value="1"/>
</dbReference>
<sequence length="369" mass="40662">MERIETTRPYARIARYRWWVAALVVVLLSTLILGGRGDAATAYDAEETGFLGLINEYRKENGLRPLILSDTLTVASEHHSEDMAEHGFFAHNTEKSSYYPAGSKPWDRMEAEGYEYNTAKGENLAVGYETAEEAMKAWQESPSHNAAMLDGNYRVMGVARINAPGSVHGWYWTTDFGGHVDPSAHAPGKDPEPPKPAPADAGQPAPEAPEQPATPPPAEPREEATAPDKDANELENGAMGRLGAWRQEARDGADLIHEEGYARLGGYHDGLDDLRQKIRVGADSRLAYDLKVRTGGGQPADRMLVRLQDGKGETVAVLRKHTGREAVGWERERVDLSRFAGRTLFLSFHAQTDGGRLTTFQVDRVDLTR</sequence>
<evidence type="ECO:0000259" key="2">
    <source>
        <dbReference type="Pfam" id="PF00188"/>
    </source>
</evidence>
<evidence type="ECO:0000313" key="3">
    <source>
        <dbReference type="EMBL" id="CAA9445939.1"/>
    </source>
</evidence>
<dbReference type="AlphaFoldDB" id="A0A6J4QKA5"/>
<dbReference type="Gene3D" id="3.40.33.10">
    <property type="entry name" value="CAP"/>
    <property type="match status" value="1"/>
</dbReference>